<proteinExistence type="predicted"/>
<protein>
    <submittedName>
        <fullName evidence="1">Uncharacterized protein</fullName>
    </submittedName>
</protein>
<dbReference type="VEuPathDB" id="FungiDB:VP01_1401g1"/>
<evidence type="ECO:0000313" key="1">
    <source>
        <dbReference type="EMBL" id="KNZ61419.1"/>
    </source>
</evidence>
<name>A0A0L6VL48_9BASI</name>
<accession>A0A0L6VL48</accession>
<gene>
    <name evidence="1" type="ORF">VP01_1401g1</name>
</gene>
<evidence type="ECO:0000313" key="2">
    <source>
        <dbReference type="Proteomes" id="UP000037035"/>
    </source>
</evidence>
<comment type="caution">
    <text evidence="1">The sequence shown here is derived from an EMBL/GenBank/DDBJ whole genome shotgun (WGS) entry which is preliminary data.</text>
</comment>
<sequence length="321" mass="36607">MFLCTPNVPHYIININTTLPLHVTTHMCNKATIHPKHSTRSISSSQRLLNSLKRQPLPLLEFCSAHSSLKPTQYLPLVTLTSVQPYKLIQLSYTLSLFSSQNPFKLSIPPPLAPACQIHSCYPGFGSRGHRKHPCLQAPLCFSYSSPQNNKTIQKPKIKYFFSFFLKNSVAFEMKMRMPQISYFNELDTVNFLRSIFMLSALHIKLGLNKLVHIWCTEFSKDCKIFYIFFIIEKSDFSCNFNYGNPVAQIYARLLHISDCVRKKAEKSSIKLQLNSEVLRTEGLSFQTNVLSLDPTNKSTLLLHLISNSLAILARKISSID</sequence>
<reference evidence="1 2" key="1">
    <citation type="submission" date="2015-08" db="EMBL/GenBank/DDBJ databases">
        <title>Next Generation Sequencing and Analysis of the Genome of Puccinia sorghi L Schw, the Causal Agent of Maize Common Rust.</title>
        <authorList>
            <person name="Rochi L."/>
            <person name="Burguener G."/>
            <person name="Darino M."/>
            <person name="Turjanski A."/>
            <person name="Kreff E."/>
            <person name="Dieguez M.J."/>
            <person name="Sacco F."/>
        </authorList>
    </citation>
    <scope>NUCLEOTIDE SEQUENCE [LARGE SCALE GENOMIC DNA]</scope>
    <source>
        <strain evidence="1 2">RO10H11247</strain>
    </source>
</reference>
<dbReference type="AlphaFoldDB" id="A0A0L6VL48"/>
<dbReference type="EMBL" id="LAVV01004466">
    <property type="protein sequence ID" value="KNZ61419.1"/>
    <property type="molecule type" value="Genomic_DNA"/>
</dbReference>
<organism evidence="1 2">
    <name type="scientific">Puccinia sorghi</name>
    <dbReference type="NCBI Taxonomy" id="27349"/>
    <lineage>
        <taxon>Eukaryota</taxon>
        <taxon>Fungi</taxon>
        <taxon>Dikarya</taxon>
        <taxon>Basidiomycota</taxon>
        <taxon>Pucciniomycotina</taxon>
        <taxon>Pucciniomycetes</taxon>
        <taxon>Pucciniales</taxon>
        <taxon>Pucciniaceae</taxon>
        <taxon>Puccinia</taxon>
    </lineage>
</organism>
<dbReference type="Proteomes" id="UP000037035">
    <property type="component" value="Unassembled WGS sequence"/>
</dbReference>
<keyword evidence="2" id="KW-1185">Reference proteome</keyword>